<proteinExistence type="predicted"/>
<evidence type="ECO:0000313" key="3">
    <source>
        <dbReference type="Proteomes" id="UP000031512"/>
    </source>
</evidence>
<dbReference type="KEGG" id="beq:BEWA_017940"/>
<evidence type="ECO:0000313" key="2">
    <source>
        <dbReference type="EMBL" id="AFZ78953.1"/>
    </source>
</evidence>
<feature type="compositionally biased region" description="Polar residues" evidence="1">
    <location>
        <begin position="21"/>
        <end position="34"/>
    </location>
</feature>
<feature type="compositionally biased region" description="Polar residues" evidence="1">
    <location>
        <begin position="1"/>
        <end position="11"/>
    </location>
</feature>
<feature type="compositionally biased region" description="Gly residues" evidence="1">
    <location>
        <begin position="502"/>
        <end position="519"/>
    </location>
</feature>
<organism evidence="2 3">
    <name type="scientific">Theileria equi strain WA</name>
    <dbReference type="NCBI Taxonomy" id="1537102"/>
    <lineage>
        <taxon>Eukaryota</taxon>
        <taxon>Sar</taxon>
        <taxon>Alveolata</taxon>
        <taxon>Apicomplexa</taxon>
        <taxon>Aconoidasida</taxon>
        <taxon>Piroplasmida</taxon>
        <taxon>Theileriidae</taxon>
        <taxon>Theileria</taxon>
    </lineage>
</organism>
<dbReference type="Proteomes" id="UP000031512">
    <property type="component" value="Chromosome 1"/>
</dbReference>
<dbReference type="AlphaFoldDB" id="L0AUQ1"/>
<name>L0AUQ1_THEEQ</name>
<gene>
    <name evidence="2" type="ORF">BEWA_017940</name>
</gene>
<sequence length="587" mass="64720">MDEGNISQNVSDGKKTYYGKNGNTIGLSRTNEPNIKTKDRNEEEPLTNYKRYHHILSESSGLSANYELSAIYHGNNKQEELEEKGDLKYYRVAEVIYWLNDEHNLFPLIIGLGTPKPTYFKREGNLLGNRWKWAEKIIPPATISEYQRVLSELNTKFNDVVIVNLNADKDKKYCGHPSKDEFKDPKDNPKSCSQNGTSFVTITVSEITGTVPSGFKGLKHSPSGNKMRVLGTYHGNSMISFKESIVATEYESVNAYHRSGKRDTKPLLLELSNGPGQETSKLYTLGNNKWMPSTYSPSDLTKVLDQENCLLNNIVVVDLSKKRDKYCCGMSRHRKIQALLNRNTPDGYTSYMHLNNRYENNFSFNIHRFKDDKEHVWPSSINNIRSVYAYFCKSDDQNKPLLLYVNQGSGSGKWFKRTTGGSNSWVDTDLNSLKTHTPSSSSIIDAIEKELNKICKELNIGCSHDWVLLDIKDLLLISDGEAGKNGDGPDANLSGGTNDGAVGAGGSGSGSSSVGGSGTLGSDEIVDVGPGGTPVANDSSQGIFKQILRYITSNHTEISAIGFGTGLGGSALGYGGYKLFISLATRV</sequence>
<feature type="region of interest" description="Disordered" evidence="1">
    <location>
        <begin position="486"/>
        <end position="534"/>
    </location>
</feature>
<keyword evidence="3" id="KW-1185">Reference proteome</keyword>
<feature type="region of interest" description="Disordered" evidence="1">
    <location>
        <begin position="1"/>
        <end position="43"/>
    </location>
</feature>
<dbReference type="EMBL" id="CP001669">
    <property type="protein sequence ID" value="AFZ78953.1"/>
    <property type="molecule type" value="Genomic_DNA"/>
</dbReference>
<protein>
    <submittedName>
        <fullName evidence="2">Uncharacterized protein</fullName>
    </submittedName>
</protein>
<dbReference type="GeneID" id="15807052"/>
<evidence type="ECO:0000256" key="1">
    <source>
        <dbReference type="SAM" id="MobiDB-lite"/>
    </source>
</evidence>
<accession>L0AUQ1</accession>
<dbReference type="RefSeq" id="XP_004828619.1">
    <property type="nucleotide sequence ID" value="XM_004828562.1"/>
</dbReference>
<dbReference type="VEuPathDB" id="PiroplasmaDB:BEWA_017940"/>
<reference evidence="2 3" key="1">
    <citation type="journal article" date="2012" name="BMC Genomics">
        <title>Comparative genomic analysis and phylogenetic position of Theileria equi.</title>
        <authorList>
            <person name="Kappmeyer L.S."/>
            <person name="Thiagarajan M."/>
            <person name="Herndon D.R."/>
            <person name="Ramsay J.D."/>
            <person name="Caler E."/>
            <person name="Djikeng A."/>
            <person name="Gillespie J.J."/>
            <person name="Lau A.O."/>
            <person name="Roalson E.H."/>
            <person name="Silva J.C."/>
            <person name="Silva M.G."/>
            <person name="Suarez C.E."/>
            <person name="Ueti M.W."/>
            <person name="Nene V.M."/>
            <person name="Mealey R.H."/>
            <person name="Knowles D.P."/>
            <person name="Brayton K.A."/>
        </authorList>
    </citation>
    <scope>NUCLEOTIDE SEQUENCE [LARGE SCALE GENOMIC DNA]</scope>
    <source>
        <strain evidence="2 3">WA</strain>
    </source>
</reference>